<gene>
    <name evidence="3" type="ORF">N0B51_04535</name>
</gene>
<evidence type="ECO:0000313" key="4">
    <source>
        <dbReference type="Proteomes" id="UP001142648"/>
    </source>
</evidence>
<feature type="domain" description="Inositolphosphotransferase Aur1/Ipt1" evidence="2">
    <location>
        <begin position="82"/>
        <end position="268"/>
    </location>
</feature>
<protein>
    <submittedName>
        <fullName evidence="3">Phosphatase PAP2 family protein</fullName>
    </submittedName>
</protein>
<feature type="transmembrane region" description="Helical" evidence="1">
    <location>
        <begin position="207"/>
        <end position="226"/>
    </location>
</feature>
<proteinExistence type="predicted"/>
<dbReference type="InterPro" id="IPR026841">
    <property type="entry name" value="Aur1/Ipt1"/>
</dbReference>
<keyword evidence="4" id="KW-1185">Reference proteome</keyword>
<accession>A0A9X3A8W7</accession>
<evidence type="ECO:0000313" key="3">
    <source>
        <dbReference type="EMBL" id="MCT2558240.1"/>
    </source>
</evidence>
<comment type="caution">
    <text evidence="3">The sequence shown here is derived from an EMBL/GenBank/DDBJ whole genome shotgun (WGS) entry which is preliminary data.</text>
</comment>
<feature type="transmembrane region" description="Helical" evidence="1">
    <location>
        <begin position="49"/>
        <end position="71"/>
    </location>
</feature>
<name>A0A9X3A8W7_9SPHN</name>
<organism evidence="3 4">
    <name type="scientific">Tsuneonella litorea</name>
    <dbReference type="NCBI Taxonomy" id="2976475"/>
    <lineage>
        <taxon>Bacteria</taxon>
        <taxon>Pseudomonadati</taxon>
        <taxon>Pseudomonadota</taxon>
        <taxon>Alphaproteobacteria</taxon>
        <taxon>Sphingomonadales</taxon>
        <taxon>Erythrobacteraceae</taxon>
        <taxon>Tsuneonella</taxon>
    </lineage>
</organism>
<sequence length="279" mass="29011">MAAAAAVIWMTGSRIEIAGFLRFFLLGLALLGLSLWCRRRLPDRRLAHAAAIVGAATWALILCGLVSNVGLRLGAPLADERFARADALVGINAGTVVQSIAAQPLVTSILAAAYNSSGIAVVAVIFLAIARNHIGAAWELVATAILSMQVVAIASLGVPAWGVMRHFGLAGLQGAGLPAGAGVYQWPAFEHFRHGGDQLVRLADMGGVVAFPSFHTVLALMLTQALAGTRMRWLGPPWSAVIILAAIPMGGHYGVDLAAGFLVWLGCAVLARRISSPSA</sequence>
<dbReference type="GO" id="GO:0016020">
    <property type="term" value="C:membrane"/>
    <property type="evidence" value="ECO:0007669"/>
    <property type="project" value="UniProtKB-SubCell"/>
</dbReference>
<keyword evidence="1" id="KW-0812">Transmembrane</keyword>
<dbReference type="EMBL" id="JAOAMV010000002">
    <property type="protein sequence ID" value="MCT2558240.1"/>
    <property type="molecule type" value="Genomic_DNA"/>
</dbReference>
<dbReference type="Pfam" id="PF14378">
    <property type="entry name" value="PAP2_3"/>
    <property type="match status" value="1"/>
</dbReference>
<keyword evidence="1" id="KW-1133">Transmembrane helix</keyword>
<evidence type="ECO:0000256" key="1">
    <source>
        <dbReference type="SAM" id="Phobius"/>
    </source>
</evidence>
<dbReference type="Proteomes" id="UP001142648">
    <property type="component" value="Unassembled WGS sequence"/>
</dbReference>
<keyword evidence="1" id="KW-0472">Membrane</keyword>
<evidence type="ECO:0000259" key="2">
    <source>
        <dbReference type="Pfam" id="PF14378"/>
    </source>
</evidence>
<feature type="transmembrane region" description="Helical" evidence="1">
    <location>
        <begin position="140"/>
        <end position="161"/>
    </location>
</feature>
<dbReference type="AlphaFoldDB" id="A0A9X3A8W7"/>
<feature type="transmembrane region" description="Helical" evidence="1">
    <location>
        <begin position="238"/>
        <end position="271"/>
    </location>
</feature>
<dbReference type="RefSeq" id="WP_259961043.1">
    <property type="nucleotide sequence ID" value="NZ_JAOAMV010000002.1"/>
</dbReference>
<feature type="transmembrane region" description="Helical" evidence="1">
    <location>
        <begin position="17"/>
        <end position="37"/>
    </location>
</feature>
<reference evidence="3" key="1">
    <citation type="submission" date="2022-09" db="EMBL/GenBank/DDBJ databases">
        <title>The genome sequence of Tsuneonella sp. YG55.</title>
        <authorList>
            <person name="Liu Y."/>
        </authorList>
    </citation>
    <scope>NUCLEOTIDE SEQUENCE</scope>
    <source>
        <strain evidence="3">YG55</strain>
    </source>
</reference>
<feature type="transmembrane region" description="Helical" evidence="1">
    <location>
        <begin position="167"/>
        <end position="186"/>
    </location>
</feature>
<feature type="transmembrane region" description="Helical" evidence="1">
    <location>
        <begin position="105"/>
        <end position="128"/>
    </location>
</feature>